<dbReference type="EMBL" id="JAGFNZ010000007">
    <property type="protein sequence ID" value="MBW7574025.1"/>
    <property type="molecule type" value="Genomic_DNA"/>
</dbReference>
<dbReference type="InterPro" id="IPR003509">
    <property type="entry name" value="UPF0102_YraN-like"/>
</dbReference>
<proteinExistence type="inferred from homology"/>
<keyword evidence="4" id="KW-1185">Reference proteome</keyword>
<dbReference type="SUPFAM" id="SSF52980">
    <property type="entry name" value="Restriction endonuclease-like"/>
    <property type="match status" value="1"/>
</dbReference>
<organism evidence="3 4">
    <name type="scientific">Caproiciproducens faecalis</name>
    <dbReference type="NCBI Taxonomy" id="2820301"/>
    <lineage>
        <taxon>Bacteria</taxon>
        <taxon>Bacillati</taxon>
        <taxon>Bacillota</taxon>
        <taxon>Clostridia</taxon>
        <taxon>Eubacteriales</taxon>
        <taxon>Acutalibacteraceae</taxon>
        <taxon>Caproiciproducens</taxon>
    </lineage>
</organism>
<evidence type="ECO:0000256" key="1">
    <source>
        <dbReference type="ARBA" id="ARBA00006738"/>
    </source>
</evidence>
<comment type="caution">
    <text evidence="3">The sequence shown here is derived from an EMBL/GenBank/DDBJ whole genome shotgun (WGS) entry which is preliminary data.</text>
</comment>
<dbReference type="InterPro" id="IPR011856">
    <property type="entry name" value="tRNA_endonuc-like_dom_sf"/>
</dbReference>
<evidence type="ECO:0000256" key="2">
    <source>
        <dbReference type="HAMAP-Rule" id="MF_00048"/>
    </source>
</evidence>
<protein>
    <recommendedName>
        <fullName evidence="2">UPF0102 protein J5W02_14520</fullName>
    </recommendedName>
</protein>
<dbReference type="NCBIfam" id="TIGR00252">
    <property type="entry name" value="YraN family protein"/>
    <property type="match status" value="1"/>
</dbReference>
<dbReference type="Proteomes" id="UP000719942">
    <property type="component" value="Unassembled WGS sequence"/>
</dbReference>
<name>A0ABS7DT81_9FIRM</name>
<comment type="similarity">
    <text evidence="1 2">Belongs to the UPF0102 family.</text>
</comment>
<reference evidence="3 4" key="1">
    <citation type="submission" date="2021-03" db="EMBL/GenBank/DDBJ databases">
        <title>Caproiciproducens sp. nov. isolated from feces of cow.</title>
        <authorList>
            <person name="Choi J.-Y."/>
        </authorList>
    </citation>
    <scope>NUCLEOTIDE SEQUENCE [LARGE SCALE GENOMIC DNA]</scope>
    <source>
        <strain evidence="3 4">AGMB10547</strain>
    </source>
</reference>
<gene>
    <name evidence="3" type="ORF">J5W02_14520</name>
</gene>
<sequence>MNNSSGKLGEDRAAQLLEQKGYRIVARNFHSRFGEIDLIAENKEYLVFAEVKTRDEHYCVSPLEAVTAGKQKKIIKTALLYLQSHKTALQPRFDVIGIVTREEPFTLLSVEHIENAFYGGNFH</sequence>
<dbReference type="NCBIfam" id="NF009150">
    <property type="entry name" value="PRK12497.1-3"/>
    <property type="match status" value="1"/>
</dbReference>
<dbReference type="RefSeq" id="WP_219966429.1">
    <property type="nucleotide sequence ID" value="NZ_JAGFNZ010000007.1"/>
</dbReference>
<dbReference type="PANTHER" id="PTHR34039:SF1">
    <property type="entry name" value="UPF0102 PROTEIN YRAN"/>
    <property type="match status" value="1"/>
</dbReference>
<dbReference type="PANTHER" id="PTHR34039">
    <property type="entry name" value="UPF0102 PROTEIN YRAN"/>
    <property type="match status" value="1"/>
</dbReference>
<dbReference type="HAMAP" id="MF_00048">
    <property type="entry name" value="UPF0102"/>
    <property type="match status" value="1"/>
</dbReference>
<dbReference type="Pfam" id="PF02021">
    <property type="entry name" value="UPF0102"/>
    <property type="match status" value="1"/>
</dbReference>
<evidence type="ECO:0000313" key="3">
    <source>
        <dbReference type="EMBL" id="MBW7574025.1"/>
    </source>
</evidence>
<evidence type="ECO:0000313" key="4">
    <source>
        <dbReference type="Proteomes" id="UP000719942"/>
    </source>
</evidence>
<dbReference type="Gene3D" id="3.40.1350.10">
    <property type="match status" value="1"/>
</dbReference>
<dbReference type="CDD" id="cd20736">
    <property type="entry name" value="PoNe_Nuclease"/>
    <property type="match status" value="1"/>
</dbReference>
<dbReference type="InterPro" id="IPR011335">
    <property type="entry name" value="Restrct_endonuc-II-like"/>
</dbReference>
<accession>A0ABS7DT81</accession>